<organism evidence="1 2">
    <name type="scientific">Tribonema minus</name>
    <dbReference type="NCBI Taxonomy" id="303371"/>
    <lineage>
        <taxon>Eukaryota</taxon>
        <taxon>Sar</taxon>
        <taxon>Stramenopiles</taxon>
        <taxon>Ochrophyta</taxon>
        <taxon>PX clade</taxon>
        <taxon>Xanthophyceae</taxon>
        <taxon>Tribonematales</taxon>
        <taxon>Tribonemataceae</taxon>
        <taxon>Tribonema</taxon>
    </lineage>
</organism>
<gene>
    <name evidence="1" type="ORF">JKP88DRAFT_171145</name>
</gene>
<reference evidence="1" key="1">
    <citation type="submission" date="2021-02" db="EMBL/GenBank/DDBJ databases">
        <title>First Annotated Genome of the Yellow-green Alga Tribonema minus.</title>
        <authorList>
            <person name="Mahan K.M."/>
        </authorList>
    </citation>
    <scope>NUCLEOTIDE SEQUENCE</scope>
    <source>
        <strain evidence="1">UTEX B ZZ1240</strain>
    </source>
</reference>
<accession>A0A836C9B8</accession>
<name>A0A836C9B8_9STRA</name>
<proteinExistence type="predicted"/>
<comment type="caution">
    <text evidence="1">The sequence shown here is derived from an EMBL/GenBank/DDBJ whole genome shotgun (WGS) entry which is preliminary data.</text>
</comment>
<protein>
    <submittedName>
        <fullName evidence="1">Uncharacterized protein</fullName>
    </submittedName>
</protein>
<dbReference type="OrthoDB" id="447489at2759"/>
<evidence type="ECO:0000313" key="1">
    <source>
        <dbReference type="EMBL" id="KAG5176648.1"/>
    </source>
</evidence>
<sequence>MREALSKPKKRKRHKTCGRDRAKQYASTWRGALQKLVSRATSACKMPTREARGLVCDITFADAVNMYSNQRGGCLYSGIPLTTAGDWKVSLERRNVRIGYTRENCFLIAVEFPGSDQTARSILEVTGCGGWTREMYLLFRANYDPANVPATLSSDGC</sequence>
<keyword evidence="2" id="KW-1185">Reference proteome</keyword>
<dbReference type="EMBL" id="JAFCMP010000535">
    <property type="protein sequence ID" value="KAG5176648.1"/>
    <property type="molecule type" value="Genomic_DNA"/>
</dbReference>
<evidence type="ECO:0000313" key="2">
    <source>
        <dbReference type="Proteomes" id="UP000664859"/>
    </source>
</evidence>
<dbReference type="Proteomes" id="UP000664859">
    <property type="component" value="Unassembled WGS sequence"/>
</dbReference>
<dbReference type="AlphaFoldDB" id="A0A836C9B8"/>